<dbReference type="SUPFAM" id="SSF51556">
    <property type="entry name" value="Metallo-dependent hydrolases"/>
    <property type="match status" value="1"/>
</dbReference>
<dbReference type="PANTHER" id="PTHR43114">
    <property type="entry name" value="ADENINE DEAMINASE"/>
    <property type="match status" value="1"/>
</dbReference>
<comment type="cofactor">
    <cofactor evidence="1">
        <name>Zn(2+)</name>
        <dbReference type="ChEBI" id="CHEBI:29105"/>
    </cofactor>
</comment>
<evidence type="ECO:0000259" key="6">
    <source>
        <dbReference type="Pfam" id="PF00962"/>
    </source>
</evidence>
<evidence type="ECO:0000313" key="8">
    <source>
        <dbReference type="Proteomes" id="UP001565435"/>
    </source>
</evidence>
<keyword evidence="4" id="KW-0378">Hydrolase</keyword>
<dbReference type="InterPro" id="IPR001365">
    <property type="entry name" value="A_deaminase_dom"/>
</dbReference>
<gene>
    <name evidence="7" type="ORF">ABH903_000418</name>
</gene>
<evidence type="ECO:0000256" key="1">
    <source>
        <dbReference type="ARBA" id="ARBA00001947"/>
    </source>
</evidence>
<dbReference type="Gene3D" id="3.20.20.140">
    <property type="entry name" value="Metal-dependent hydrolases"/>
    <property type="match status" value="1"/>
</dbReference>
<comment type="similarity">
    <text evidence="2">Belongs to the metallo-dependent hydrolases superfamily. Adenosine and AMP deaminases family.</text>
</comment>
<evidence type="ECO:0000256" key="3">
    <source>
        <dbReference type="ARBA" id="ARBA00022723"/>
    </source>
</evidence>
<dbReference type="PROSITE" id="PS00485">
    <property type="entry name" value="A_DEAMINASE"/>
    <property type="match status" value="1"/>
</dbReference>
<dbReference type="InterPro" id="IPR006330">
    <property type="entry name" value="Ado/ade_deaminase"/>
</dbReference>
<reference evidence="7 8" key="1">
    <citation type="submission" date="2024-07" db="EMBL/GenBank/DDBJ databases">
        <title>Mealworm larvae gut microbial communities from Newark, Delaware, USA.</title>
        <authorList>
            <person name="Blenner M."/>
        </authorList>
    </citation>
    <scope>NUCLEOTIDE SEQUENCE [LARGE SCALE GENOMIC DNA]</scope>
    <source>
        <strain evidence="7 8">UD i117</strain>
    </source>
</reference>
<protein>
    <submittedName>
        <fullName evidence="7">Adenosine deaminase</fullName>
    </submittedName>
</protein>
<evidence type="ECO:0000256" key="4">
    <source>
        <dbReference type="ARBA" id="ARBA00022801"/>
    </source>
</evidence>
<name>A0ABV4EFW1_BREEP</name>
<dbReference type="PANTHER" id="PTHR43114:SF6">
    <property type="entry name" value="ADENINE DEAMINASE"/>
    <property type="match status" value="1"/>
</dbReference>
<comment type="caution">
    <text evidence="7">The sequence shown here is derived from an EMBL/GenBank/DDBJ whole genome shotgun (WGS) entry which is preliminary data.</text>
</comment>
<evidence type="ECO:0000256" key="2">
    <source>
        <dbReference type="ARBA" id="ARBA00006676"/>
    </source>
</evidence>
<dbReference type="Pfam" id="PF00962">
    <property type="entry name" value="A_deaminase"/>
    <property type="match status" value="1"/>
</dbReference>
<dbReference type="InterPro" id="IPR006650">
    <property type="entry name" value="A/AMP_deam_AS"/>
</dbReference>
<keyword evidence="5" id="KW-0862">Zinc</keyword>
<feature type="domain" description="Adenosine deaminase" evidence="6">
    <location>
        <begin position="3"/>
        <end position="328"/>
    </location>
</feature>
<proteinExistence type="inferred from homology"/>
<organism evidence="7 8">
    <name type="scientific">Brevibacterium epidermidis</name>
    <dbReference type="NCBI Taxonomy" id="1698"/>
    <lineage>
        <taxon>Bacteria</taxon>
        <taxon>Bacillati</taxon>
        <taxon>Actinomycetota</taxon>
        <taxon>Actinomycetes</taxon>
        <taxon>Micrococcales</taxon>
        <taxon>Brevibacteriaceae</taxon>
        <taxon>Brevibacterium</taxon>
    </lineage>
</organism>
<evidence type="ECO:0000313" key="7">
    <source>
        <dbReference type="EMBL" id="MEY9257408.1"/>
    </source>
</evidence>
<sequence length="334" mass="36555">MLPLIDLHLHLPGTVRSQTLAELAAKHEVALPLPADELYSRINSDPTDDEKGRGPWFPLLRVYELISASLRTRDDFARVVFEALEDGKYDSGICYAELAFSPSVHIQAGTAYTEMTAGIELGLARARQELGVDGRAIAAINREDSAEVAVDMVKTVVENPSPDVVGIGLDFYELAGLPEKFVEAFQLAGEHGLHRTAHAGEHAPTASTVQIAIEKLGCERIDHGYQILRSPEIVARCAELGTIFNVAFTTSRRALIGWRRESVAAMIESGLRVSINSDDPALFPTTLRREMGIAREVAPSVNETWFVENSIDAAFLDGFEKAKLRERIFGSSNA</sequence>
<dbReference type="Proteomes" id="UP001565435">
    <property type="component" value="Unassembled WGS sequence"/>
</dbReference>
<evidence type="ECO:0000256" key="5">
    <source>
        <dbReference type="ARBA" id="ARBA00022833"/>
    </source>
</evidence>
<keyword evidence="3" id="KW-0479">Metal-binding</keyword>
<accession>A0ABV4EFW1</accession>
<dbReference type="EMBL" id="JBGBYS010000002">
    <property type="protein sequence ID" value="MEY9257408.1"/>
    <property type="molecule type" value="Genomic_DNA"/>
</dbReference>
<keyword evidence="8" id="KW-1185">Reference proteome</keyword>
<dbReference type="InterPro" id="IPR032466">
    <property type="entry name" value="Metal_Hydrolase"/>
</dbReference>